<dbReference type="AlphaFoldDB" id="A0A1N6CR55"/>
<evidence type="ECO:0000313" key="2">
    <source>
        <dbReference type="EMBL" id="SIN60929.1"/>
    </source>
</evidence>
<dbReference type="Proteomes" id="UP000185192">
    <property type="component" value="Unassembled WGS sequence"/>
</dbReference>
<feature type="transmembrane region" description="Helical" evidence="1">
    <location>
        <begin position="63"/>
        <end position="81"/>
    </location>
</feature>
<gene>
    <name evidence="2" type="ORF">SAMN02745824_0773</name>
</gene>
<organism evidence="2 3">
    <name type="scientific">Parasphingorhabdus marina DSM 22363</name>
    <dbReference type="NCBI Taxonomy" id="1123272"/>
    <lineage>
        <taxon>Bacteria</taxon>
        <taxon>Pseudomonadati</taxon>
        <taxon>Pseudomonadota</taxon>
        <taxon>Alphaproteobacteria</taxon>
        <taxon>Sphingomonadales</taxon>
        <taxon>Sphingomonadaceae</taxon>
        <taxon>Parasphingorhabdus</taxon>
    </lineage>
</organism>
<feature type="transmembrane region" description="Helical" evidence="1">
    <location>
        <begin position="35"/>
        <end position="56"/>
    </location>
</feature>
<keyword evidence="3" id="KW-1185">Reference proteome</keyword>
<dbReference type="EMBL" id="FSQW01000001">
    <property type="protein sequence ID" value="SIN60929.1"/>
    <property type="molecule type" value="Genomic_DNA"/>
</dbReference>
<evidence type="ECO:0000256" key="1">
    <source>
        <dbReference type="SAM" id="Phobius"/>
    </source>
</evidence>
<protein>
    <submittedName>
        <fullName evidence="2">Uncharacterized protein</fullName>
    </submittedName>
</protein>
<sequence>MRVAKYLGIPNLLVMFGYGAALLIMFFPGANPASLFWWVATPLFFAWCVAPIYIPMIVAPKSWLVTIASLCLALYGLNIYAEAMFGPGVRSTSGLIFAFFPLHQSVPAAILLLVHYVVQYFWNRLVDE</sequence>
<accession>A0A1N6CR55</accession>
<feature type="transmembrane region" description="Helical" evidence="1">
    <location>
        <begin position="12"/>
        <end position="29"/>
    </location>
</feature>
<keyword evidence="1" id="KW-0812">Transmembrane</keyword>
<reference evidence="3" key="1">
    <citation type="submission" date="2016-11" db="EMBL/GenBank/DDBJ databases">
        <authorList>
            <person name="Varghese N."/>
            <person name="Submissions S."/>
        </authorList>
    </citation>
    <scope>NUCLEOTIDE SEQUENCE [LARGE SCALE GENOMIC DNA]</scope>
    <source>
        <strain evidence="3">DSM 22363</strain>
    </source>
</reference>
<name>A0A1N6CR55_9SPHN</name>
<keyword evidence="1" id="KW-0472">Membrane</keyword>
<evidence type="ECO:0000313" key="3">
    <source>
        <dbReference type="Proteomes" id="UP000185192"/>
    </source>
</evidence>
<proteinExistence type="predicted"/>
<dbReference type="STRING" id="1123272.SAMN02745824_0773"/>
<feature type="transmembrane region" description="Helical" evidence="1">
    <location>
        <begin position="93"/>
        <end position="118"/>
    </location>
</feature>
<keyword evidence="1" id="KW-1133">Transmembrane helix</keyword>